<dbReference type="AlphaFoldDB" id="A0A7C9IKR8"/>
<dbReference type="Pfam" id="PF20068">
    <property type="entry name" value="Amphi-Trp"/>
    <property type="match status" value="1"/>
</dbReference>
<comment type="caution">
    <text evidence="2">The sequence shown here is derived from an EMBL/GenBank/DDBJ whole genome shotgun (WGS) entry which is preliminary data.</text>
</comment>
<protein>
    <submittedName>
        <fullName evidence="2">Amphi-Trp domain-containing protein</fullName>
    </submittedName>
</protein>
<accession>A0A7C9IKR8</accession>
<dbReference type="Proteomes" id="UP000482487">
    <property type="component" value="Unassembled WGS sequence"/>
</dbReference>
<dbReference type="NCBIfam" id="TIGR04354">
    <property type="entry name" value="amphi-Trp"/>
    <property type="match status" value="1"/>
</dbReference>
<proteinExistence type="predicted"/>
<keyword evidence="3" id="KW-1185">Reference proteome</keyword>
<feature type="domain" description="Amphi-Trp" evidence="1">
    <location>
        <begin position="1"/>
        <end position="87"/>
    </location>
</feature>
<evidence type="ECO:0000259" key="1">
    <source>
        <dbReference type="Pfam" id="PF20068"/>
    </source>
</evidence>
<dbReference type="EMBL" id="WVUD01000012">
    <property type="protein sequence ID" value="MYL83201.1"/>
    <property type="molecule type" value="Genomic_DNA"/>
</dbReference>
<evidence type="ECO:0000313" key="3">
    <source>
        <dbReference type="Proteomes" id="UP000482487"/>
    </source>
</evidence>
<sequence>MEKETRFKFESTQDADTLRRYLEAITAGFASGELRLGSREGEVVLHPSGMLGFLVEARSMGGRMKLHLKFSWRESSDEDVGDDTLTIAPGGQES</sequence>
<organism evidence="2 3">
    <name type="scientific">Solidesulfovibrio aerotolerans</name>
    <dbReference type="NCBI Taxonomy" id="295255"/>
    <lineage>
        <taxon>Bacteria</taxon>
        <taxon>Pseudomonadati</taxon>
        <taxon>Thermodesulfobacteriota</taxon>
        <taxon>Desulfovibrionia</taxon>
        <taxon>Desulfovibrionales</taxon>
        <taxon>Desulfovibrionaceae</taxon>
        <taxon>Solidesulfovibrio</taxon>
    </lineage>
</organism>
<name>A0A7C9IKR8_9BACT</name>
<evidence type="ECO:0000313" key="2">
    <source>
        <dbReference type="EMBL" id="MYL83201.1"/>
    </source>
</evidence>
<reference evidence="2 3" key="1">
    <citation type="submission" date="2020-01" db="EMBL/GenBank/DDBJ databases">
        <title>Genome sequence of Desulfovibrio aerotolerans DSM 16695(T).</title>
        <authorList>
            <person name="Karnachuk O."/>
            <person name="Avakyan M."/>
            <person name="Mardanov A."/>
            <person name="Kadnikov V."/>
            <person name="Ravin N."/>
        </authorList>
    </citation>
    <scope>NUCLEOTIDE SEQUENCE [LARGE SCALE GENOMIC DNA]</scope>
    <source>
        <strain evidence="2 3">DSM 16695</strain>
    </source>
</reference>
<dbReference type="OrthoDB" id="5422838at2"/>
<gene>
    <name evidence="2" type="ORF">GTA51_08655</name>
</gene>
<dbReference type="RefSeq" id="WP_160960318.1">
    <property type="nucleotide sequence ID" value="NZ_WVUD01000012.1"/>
</dbReference>
<dbReference type="InterPro" id="IPR027598">
    <property type="entry name" value="Amphi-Trp_dom"/>
</dbReference>